<proteinExistence type="predicted"/>
<dbReference type="EMBL" id="CAJVQB010036403">
    <property type="protein sequence ID" value="CAG8823870.1"/>
    <property type="molecule type" value="Genomic_DNA"/>
</dbReference>
<keyword evidence="2" id="KW-1185">Reference proteome</keyword>
<reference evidence="1 2" key="1">
    <citation type="submission" date="2021-06" db="EMBL/GenBank/DDBJ databases">
        <authorList>
            <person name="Kallberg Y."/>
            <person name="Tangrot J."/>
            <person name="Rosling A."/>
        </authorList>
    </citation>
    <scope>NUCLEOTIDE SEQUENCE [LARGE SCALE GENOMIC DNA]</scope>
    <source>
        <strain evidence="1 2">120-4 pot B 10/14</strain>
    </source>
</reference>
<comment type="caution">
    <text evidence="1">The sequence shown here is derived from an EMBL/GenBank/DDBJ whole genome shotgun (WGS) entry which is preliminary data.</text>
</comment>
<gene>
    <name evidence="1" type="ORF">GMARGA_LOCUS28439</name>
</gene>
<name>A0ABN7W9Y5_GIGMA</name>
<organism evidence="1 2">
    <name type="scientific">Gigaspora margarita</name>
    <dbReference type="NCBI Taxonomy" id="4874"/>
    <lineage>
        <taxon>Eukaryota</taxon>
        <taxon>Fungi</taxon>
        <taxon>Fungi incertae sedis</taxon>
        <taxon>Mucoromycota</taxon>
        <taxon>Glomeromycotina</taxon>
        <taxon>Glomeromycetes</taxon>
        <taxon>Diversisporales</taxon>
        <taxon>Gigasporaceae</taxon>
        <taxon>Gigaspora</taxon>
    </lineage>
</organism>
<accession>A0ABN7W9Y5</accession>
<protein>
    <submittedName>
        <fullName evidence="1">6769_t:CDS:1</fullName>
    </submittedName>
</protein>
<evidence type="ECO:0000313" key="2">
    <source>
        <dbReference type="Proteomes" id="UP000789901"/>
    </source>
</evidence>
<evidence type="ECO:0000313" key="1">
    <source>
        <dbReference type="EMBL" id="CAG8823870.1"/>
    </source>
</evidence>
<sequence length="71" mass="8636">MSKSVPKRYEIANKELKSKPQGLDMTNNIQAKEKVYMYGSENKKKQWLEMFYEKTTRFKMILYKTIYYLPI</sequence>
<dbReference type="Proteomes" id="UP000789901">
    <property type="component" value="Unassembled WGS sequence"/>
</dbReference>